<evidence type="ECO:0008006" key="4">
    <source>
        <dbReference type="Google" id="ProtNLM"/>
    </source>
</evidence>
<name>A0A6A6LD28_HEVBR</name>
<evidence type="ECO:0000256" key="1">
    <source>
        <dbReference type="SAM" id="MobiDB-lite"/>
    </source>
</evidence>
<feature type="region of interest" description="Disordered" evidence="1">
    <location>
        <begin position="332"/>
        <end position="353"/>
    </location>
</feature>
<reference evidence="2 3" key="1">
    <citation type="journal article" date="2020" name="Mol. Plant">
        <title>The Chromosome-Based Rubber Tree Genome Provides New Insights into Spurge Genome Evolution and Rubber Biosynthesis.</title>
        <authorList>
            <person name="Liu J."/>
            <person name="Shi C."/>
            <person name="Shi C.C."/>
            <person name="Li W."/>
            <person name="Zhang Q.J."/>
            <person name="Zhang Y."/>
            <person name="Li K."/>
            <person name="Lu H.F."/>
            <person name="Shi C."/>
            <person name="Zhu S.T."/>
            <person name="Xiao Z.Y."/>
            <person name="Nan H."/>
            <person name="Yue Y."/>
            <person name="Zhu X.G."/>
            <person name="Wu Y."/>
            <person name="Hong X.N."/>
            <person name="Fan G.Y."/>
            <person name="Tong Y."/>
            <person name="Zhang D."/>
            <person name="Mao C.L."/>
            <person name="Liu Y.L."/>
            <person name="Hao S.J."/>
            <person name="Liu W.Q."/>
            <person name="Lv M.Q."/>
            <person name="Zhang H.B."/>
            <person name="Liu Y."/>
            <person name="Hu-Tang G.R."/>
            <person name="Wang J.P."/>
            <person name="Wang J.H."/>
            <person name="Sun Y.H."/>
            <person name="Ni S.B."/>
            <person name="Chen W.B."/>
            <person name="Zhang X.C."/>
            <person name="Jiao Y.N."/>
            <person name="Eichler E.E."/>
            <person name="Li G.H."/>
            <person name="Liu X."/>
            <person name="Gao L.Z."/>
        </authorList>
    </citation>
    <scope>NUCLEOTIDE SEQUENCE [LARGE SCALE GENOMIC DNA]</scope>
    <source>
        <strain evidence="3">cv. GT1</strain>
        <tissue evidence="2">Leaf</tissue>
    </source>
</reference>
<evidence type="ECO:0000313" key="3">
    <source>
        <dbReference type="Proteomes" id="UP000467840"/>
    </source>
</evidence>
<sequence length="353" mass="39153">MIHKRPFVDDDSYEVACKHRRHLEHIDQLAPMAFLDDSHPKTTTSDDDNILSNCQHIGRVGGSNTSSNQLDKSNPQVVLAQSSSPSILVHDGYEERLTGVCVIPMPDLEASVTHCCEGTKTDCSCLDQGSIECVKQHIMEARQKLRENLGEEMFDGLGFYDMGEDVGKKWTEEEEQLFHDVVLSTLHRWARTFGIICQQCSLAKQKGSLSVIISMYSCFGDVLSRIVESLSGKDASAYYQEDHAEDCNEHIEDEDEDEIGASKESADDDVRRVATDEEYEGDIDDISEAYVGISNNACGGDGGFELFKGIPSNEGDDFDIENDSCTSYECQRENVESSGPLHVVTDGRHSGQE</sequence>
<keyword evidence="3" id="KW-1185">Reference proteome</keyword>
<evidence type="ECO:0000313" key="2">
    <source>
        <dbReference type="EMBL" id="KAF2299341.1"/>
    </source>
</evidence>
<proteinExistence type="predicted"/>
<gene>
    <name evidence="2" type="ORF">GH714_031637</name>
</gene>
<dbReference type="AlphaFoldDB" id="A0A6A6LD28"/>
<protein>
    <recommendedName>
        <fullName evidence="4">ELM2 domain-containing protein</fullName>
    </recommendedName>
</protein>
<dbReference type="PANTHER" id="PTHR46872:SF4">
    <property type="entry name" value="MYB-LIKE DOMAIN-CONTAINING PROTEIN"/>
    <property type="match status" value="1"/>
</dbReference>
<dbReference type="PANTHER" id="PTHR46872">
    <property type="entry name" value="DNA BINDING PROTEIN"/>
    <property type="match status" value="1"/>
</dbReference>
<comment type="caution">
    <text evidence="2">The sequence shown here is derived from an EMBL/GenBank/DDBJ whole genome shotgun (WGS) entry which is preliminary data.</text>
</comment>
<dbReference type="EMBL" id="JAAGAX010000011">
    <property type="protein sequence ID" value="KAF2299341.1"/>
    <property type="molecule type" value="Genomic_DNA"/>
</dbReference>
<organism evidence="2 3">
    <name type="scientific">Hevea brasiliensis</name>
    <name type="common">Para rubber tree</name>
    <name type="synonym">Siphonia brasiliensis</name>
    <dbReference type="NCBI Taxonomy" id="3981"/>
    <lineage>
        <taxon>Eukaryota</taxon>
        <taxon>Viridiplantae</taxon>
        <taxon>Streptophyta</taxon>
        <taxon>Embryophyta</taxon>
        <taxon>Tracheophyta</taxon>
        <taxon>Spermatophyta</taxon>
        <taxon>Magnoliopsida</taxon>
        <taxon>eudicotyledons</taxon>
        <taxon>Gunneridae</taxon>
        <taxon>Pentapetalae</taxon>
        <taxon>rosids</taxon>
        <taxon>fabids</taxon>
        <taxon>Malpighiales</taxon>
        <taxon>Euphorbiaceae</taxon>
        <taxon>Crotonoideae</taxon>
        <taxon>Micrandreae</taxon>
        <taxon>Hevea</taxon>
    </lineage>
</organism>
<dbReference type="Proteomes" id="UP000467840">
    <property type="component" value="Chromosome 1"/>
</dbReference>
<accession>A0A6A6LD28</accession>